<dbReference type="GO" id="GO:0003735">
    <property type="term" value="F:structural constituent of ribosome"/>
    <property type="evidence" value="ECO:0007669"/>
    <property type="project" value="InterPro"/>
</dbReference>
<accession>A0A8J6ASD8</accession>
<proteinExistence type="inferred from homology"/>
<gene>
    <name evidence="4" type="ORF">J0S82_001993</name>
</gene>
<evidence type="ECO:0000256" key="1">
    <source>
        <dbReference type="ARBA" id="ARBA00008431"/>
    </source>
</evidence>
<keyword evidence="5" id="KW-1185">Reference proteome</keyword>
<dbReference type="GO" id="GO:0005840">
    <property type="term" value="C:ribosome"/>
    <property type="evidence" value="ECO:0007669"/>
    <property type="project" value="UniProtKB-KW"/>
</dbReference>
<keyword evidence="3" id="KW-0687">Ribonucleoprotein</keyword>
<keyword evidence="2" id="KW-0689">Ribosomal protein</keyword>
<dbReference type="GO" id="GO:0006412">
    <property type="term" value="P:translation"/>
    <property type="evidence" value="ECO:0007669"/>
    <property type="project" value="InterPro"/>
</dbReference>
<evidence type="ECO:0000313" key="5">
    <source>
        <dbReference type="Proteomes" id="UP000700334"/>
    </source>
</evidence>
<dbReference type="EMBL" id="JAGFMF010011397">
    <property type="protein sequence ID" value="KAG8523891.1"/>
    <property type="molecule type" value="Genomic_DNA"/>
</dbReference>
<dbReference type="GO" id="GO:1990904">
    <property type="term" value="C:ribonucleoprotein complex"/>
    <property type="evidence" value="ECO:0007669"/>
    <property type="project" value="UniProtKB-KW"/>
</dbReference>
<name>A0A8J6ASD8_GALPY</name>
<sequence>MTKLRVVGGNPDILITGCSEDARASLDIQHHNKKTKHRLSSGFQNFVVHNVKELEVLLTAGFTVLKLLTFLLELQSHCGRSSLAGH</sequence>
<comment type="similarity">
    <text evidence="1">Belongs to the eukaryotic ribosomal protein eL32 family.</text>
</comment>
<dbReference type="InterPro" id="IPR036351">
    <property type="entry name" value="Ribosomal_eL32_sf"/>
</dbReference>
<dbReference type="Pfam" id="PF01655">
    <property type="entry name" value="Ribosomal_L32e"/>
    <property type="match status" value="1"/>
</dbReference>
<reference evidence="4" key="1">
    <citation type="journal article" date="2021" name="Evol. Appl.">
        <title>The genome of the Pyrenean desman and the effects of bottlenecks and inbreeding on the genomic landscape of an endangered species.</title>
        <authorList>
            <person name="Escoda L."/>
            <person name="Castresana J."/>
        </authorList>
    </citation>
    <scope>NUCLEOTIDE SEQUENCE</scope>
    <source>
        <strain evidence="4">IBE-C5619</strain>
    </source>
</reference>
<dbReference type="SUPFAM" id="SSF52042">
    <property type="entry name" value="Ribosomal protein L32e"/>
    <property type="match status" value="1"/>
</dbReference>
<dbReference type="InterPro" id="IPR001515">
    <property type="entry name" value="Ribosomal_eL32"/>
</dbReference>
<evidence type="ECO:0000256" key="2">
    <source>
        <dbReference type="ARBA" id="ARBA00022980"/>
    </source>
</evidence>
<evidence type="ECO:0000256" key="3">
    <source>
        <dbReference type="ARBA" id="ARBA00023274"/>
    </source>
</evidence>
<comment type="caution">
    <text evidence="4">The sequence shown here is derived from an EMBL/GenBank/DDBJ whole genome shotgun (WGS) entry which is preliminary data.</text>
</comment>
<organism evidence="4 5">
    <name type="scientific">Galemys pyrenaicus</name>
    <name type="common">Iberian desman</name>
    <name type="synonym">Pyrenean desman</name>
    <dbReference type="NCBI Taxonomy" id="202257"/>
    <lineage>
        <taxon>Eukaryota</taxon>
        <taxon>Metazoa</taxon>
        <taxon>Chordata</taxon>
        <taxon>Craniata</taxon>
        <taxon>Vertebrata</taxon>
        <taxon>Euteleostomi</taxon>
        <taxon>Mammalia</taxon>
        <taxon>Eutheria</taxon>
        <taxon>Laurasiatheria</taxon>
        <taxon>Eulipotyphla</taxon>
        <taxon>Talpidae</taxon>
        <taxon>Galemys</taxon>
    </lineage>
</organism>
<dbReference type="Proteomes" id="UP000700334">
    <property type="component" value="Unassembled WGS sequence"/>
</dbReference>
<protein>
    <submittedName>
        <fullName evidence="4">Uncharacterized protein</fullName>
    </submittedName>
</protein>
<evidence type="ECO:0000313" key="4">
    <source>
        <dbReference type="EMBL" id="KAG8523891.1"/>
    </source>
</evidence>
<dbReference type="AlphaFoldDB" id="A0A8J6ASD8"/>